<dbReference type="InterPro" id="IPR024741">
    <property type="entry name" value="Condensin2_G2"/>
</dbReference>
<dbReference type="STRING" id="105231.A0A1Y1I0Z2"/>
<evidence type="ECO:0000313" key="3">
    <source>
        <dbReference type="EMBL" id="GAQ82457.1"/>
    </source>
</evidence>
<evidence type="ECO:0000256" key="2">
    <source>
        <dbReference type="SAM" id="MobiDB-lite"/>
    </source>
</evidence>
<evidence type="ECO:0008006" key="5">
    <source>
        <dbReference type="Google" id="ProtNLM"/>
    </source>
</evidence>
<dbReference type="Pfam" id="PF12422">
    <property type="entry name" value="Condensin2nSMC"/>
    <property type="match status" value="1"/>
</dbReference>
<feature type="region of interest" description="Disordered" evidence="2">
    <location>
        <begin position="1066"/>
        <end position="1089"/>
    </location>
</feature>
<feature type="region of interest" description="Disordered" evidence="2">
    <location>
        <begin position="738"/>
        <end position="780"/>
    </location>
</feature>
<dbReference type="Proteomes" id="UP000054558">
    <property type="component" value="Unassembled WGS sequence"/>
</dbReference>
<dbReference type="OMA" id="CECALSA"/>
<keyword evidence="4" id="KW-1185">Reference proteome</keyword>
<name>A0A1Y1I0Z2_KLENI</name>
<proteinExistence type="predicted"/>
<evidence type="ECO:0000256" key="1">
    <source>
        <dbReference type="PROSITE-ProRule" id="PRU00103"/>
    </source>
</evidence>
<feature type="compositionally biased region" description="Basic and acidic residues" evidence="2">
    <location>
        <begin position="1200"/>
        <end position="1214"/>
    </location>
</feature>
<dbReference type="PROSITE" id="PS50077">
    <property type="entry name" value="HEAT_REPEAT"/>
    <property type="match status" value="1"/>
</dbReference>
<dbReference type="EMBL" id="DF237061">
    <property type="protein sequence ID" value="GAQ82457.1"/>
    <property type="molecule type" value="Genomic_DNA"/>
</dbReference>
<feature type="compositionally biased region" description="Basic and acidic residues" evidence="2">
    <location>
        <begin position="1180"/>
        <end position="1191"/>
    </location>
</feature>
<feature type="compositionally biased region" description="Basic residues" evidence="2">
    <location>
        <begin position="592"/>
        <end position="602"/>
    </location>
</feature>
<reference evidence="3 4" key="1">
    <citation type="journal article" date="2014" name="Nat. Commun.">
        <title>Klebsormidium flaccidum genome reveals primary factors for plant terrestrial adaptation.</title>
        <authorList>
            <person name="Hori K."/>
            <person name="Maruyama F."/>
            <person name="Fujisawa T."/>
            <person name="Togashi T."/>
            <person name="Yamamoto N."/>
            <person name="Seo M."/>
            <person name="Sato S."/>
            <person name="Yamada T."/>
            <person name="Mori H."/>
            <person name="Tajima N."/>
            <person name="Moriyama T."/>
            <person name="Ikeuchi M."/>
            <person name="Watanabe M."/>
            <person name="Wada H."/>
            <person name="Kobayashi K."/>
            <person name="Saito M."/>
            <person name="Masuda T."/>
            <person name="Sasaki-Sekimoto Y."/>
            <person name="Mashiguchi K."/>
            <person name="Awai K."/>
            <person name="Shimojima M."/>
            <person name="Masuda S."/>
            <person name="Iwai M."/>
            <person name="Nobusawa T."/>
            <person name="Narise T."/>
            <person name="Kondo S."/>
            <person name="Saito H."/>
            <person name="Sato R."/>
            <person name="Murakawa M."/>
            <person name="Ihara Y."/>
            <person name="Oshima-Yamada Y."/>
            <person name="Ohtaka K."/>
            <person name="Satoh M."/>
            <person name="Sonobe K."/>
            <person name="Ishii M."/>
            <person name="Ohtani R."/>
            <person name="Kanamori-Sato M."/>
            <person name="Honoki R."/>
            <person name="Miyazaki D."/>
            <person name="Mochizuki H."/>
            <person name="Umetsu J."/>
            <person name="Higashi K."/>
            <person name="Shibata D."/>
            <person name="Kamiya Y."/>
            <person name="Sato N."/>
            <person name="Nakamura Y."/>
            <person name="Tabata S."/>
            <person name="Ida S."/>
            <person name="Kurokawa K."/>
            <person name="Ohta H."/>
        </authorList>
    </citation>
    <scope>NUCLEOTIDE SEQUENCE [LARGE SCALE GENOMIC DNA]</scope>
    <source>
        <strain evidence="3 4">NIES-2285</strain>
    </source>
</reference>
<dbReference type="InterPro" id="IPR021133">
    <property type="entry name" value="HEAT_type_2"/>
</dbReference>
<dbReference type="Gene3D" id="1.25.10.10">
    <property type="entry name" value="Leucine-rich Repeat Variant"/>
    <property type="match status" value="1"/>
</dbReference>
<evidence type="ECO:0000313" key="4">
    <source>
        <dbReference type="Proteomes" id="UP000054558"/>
    </source>
</evidence>
<feature type="region of interest" description="Disordered" evidence="2">
    <location>
        <begin position="1127"/>
        <end position="1216"/>
    </location>
</feature>
<accession>A0A1Y1I0Z2</accession>
<feature type="region of interest" description="Disordered" evidence="2">
    <location>
        <begin position="584"/>
        <end position="608"/>
    </location>
</feature>
<organism evidence="3 4">
    <name type="scientific">Klebsormidium nitens</name>
    <name type="common">Green alga</name>
    <name type="synonym">Ulothrix nitens</name>
    <dbReference type="NCBI Taxonomy" id="105231"/>
    <lineage>
        <taxon>Eukaryota</taxon>
        <taxon>Viridiplantae</taxon>
        <taxon>Streptophyta</taxon>
        <taxon>Klebsormidiophyceae</taxon>
        <taxon>Klebsormidiales</taxon>
        <taxon>Klebsormidiaceae</taxon>
        <taxon>Klebsormidium</taxon>
    </lineage>
</organism>
<protein>
    <recommendedName>
        <fullName evidence="5">Condensin-2 complex subunit G2</fullName>
    </recommendedName>
</protein>
<feature type="compositionally biased region" description="Basic residues" evidence="2">
    <location>
        <begin position="754"/>
        <end position="763"/>
    </location>
</feature>
<sequence>MRPVEAFLEALENDRWNEVLDVVNRHHLRKDDLNIEEFLQTLPKKCRPRLCDALSAKATKLIGQFLELLEKGEQEESAETEERDESENERLSLYTDLRALVLLIRASLDDCFEGPSSGKLLPAVEAIHSVLLGLEEDASLQDSAARLCEAWWAQNLPGREKIMAQTIPYLVARALDNGKTADVHRVFAVRQAVPMFDFADESIESLKKLLLRATFAPIFLKAAEGRRFITYLCGLNVGMVREIFAIVRNQIPSGRKSILETYGDILFKAWKVASGPCLYELEYNCVQRLAEACLYASTPGLAANIRRVLGGFNSQKKQRGVDELLLRLYEPLLFRALQVANASVRHNALLLFVDVFPLQNPDAPHDQTDALLQKQVGLLDKLLSDPAPTVRASAVEGVCRILRVFWELIPSPTTAKLIARLVEELSYDGASSAVRCAVLDGVTYLLHNPLSHPLVQAVLPRLAPMINDSVPKVRLASVDLLLAVRNIKALDKLDERSNLEALLKSLAMAEAPMAKKLTRLLIRSYVPADAPASVAAERVLDLVKENATAGAQLCRHMQESGVPSDTALHIGSHLCATVTLSSVASGPVNGKRTSRSRVSKRKAGTDITNGASAEAESAVLSVEQQEGILEAVVALTKGALEQRIEMDLLVDALPSSLLIQLLDKAASGCARSSVLRLAGLLPPSETPALIQHCGKRLVSSVTSETDPAACEEIRAILFFIVSWGGLPDLSGAMSAAIAAESSSPPSPTEPTPLKGKKRGRKKGVTAAQTGDGNSSAGGATMAPGAAARYVELLLEDEATRAVLLDDPDSVNALFDALRDAVQLALQGTSSSPDLPVTIRAYAKLVILWAAHSQTYSDSSDGTDSEAWATAASAFHELVSWSHSALAAVGSDVESVPVSGDTPQPKRTRSRTEETRGGPEGGHVALDDALLTVLALCGDAVALGLLPAIGVDDAPLPLHFAAAFVRHVYGRARTSKATDGPKRAQAPDVRGLLKSVLSHAAKLAHEWPENHRDEKADLADAILTVAATTFIESSADTCPTPAKTFPGTPTIQAGSASAGKRSSPVIAFGHRVNSPGSAKKSPNAEKEQIGRVSVIPDETLADVATAVLKPWLGELFVLAVEHLPGLAHSGETAEEGGTEEGNGTAERSGMEGPGEWFGRLMEGWGPEQRGGEPGELGAGDDGARHLRTRGKESAGPTEGAESARETSQDEQHASFEDDEFSAPLLLQSLLALATKSGGPVRSCLADATAAALVKCVEGGAIDKALRAVQVLTRLSGASIQRSGPATQPLSPSVSMALERLLKSPLLATPNSEALKKLSSTLQGIVSNSAAGEPAPAMPAFQWGSSW</sequence>
<dbReference type="InterPro" id="IPR011989">
    <property type="entry name" value="ARM-like"/>
</dbReference>
<feature type="compositionally biased region" description="Gly residues" evidence="2">
    <location>
        <begin position="1170"/>
        <end position="1179"/>
    </location>
</feature>
<dbReference type="GO" id="GO:0005634">
    <property type="term" value="C:nucleus"/>
    <property type="evidence" value="ECO:0000318"/>
    <property type="project" value="GO_Central"/>
</dbReference>
<dbReference type="GO" id="GO:0000070">
    <property type="term" value="P:mitotic sister chromatid segregation"/>
    <property type="evidence" value="ECO:0000318"/>
    <property type="project" value="GO_Central"/>
</dbReference>
<feature type="region of interest" description="Disordered" evidence="2">
    <location>
        <begin position="891"/>
        <end position="920"/>
    </location>
</feature>
<feature type="repeat" description="HEAT" evidence="1">
    <location>
        <begin position="458"/>
        <end position="496"/>
    </location>
</feature>
<dbReference type="PANTHER" id="PTHR16199:SF4">
    <property type="entry name" value="CONDENSIN-2 COMPLEX SUBUNIT G2"/>
    <property type="match status" value="1"/>
</dbReference>
<dbReference type="PANTHER" id="PTHR16199">
    <property type="entry name" value="CONDENSIN-2 COMPLEX SUBUNIT G2"/>
    <property type="match status" value="1"/>
</dbReference>
<gene>
    <name evidence="3" type="ORF">KFL_001120010</name>
</gene>
<dbReference type="OrthoDB" id="10062843at2759"/>
<dbReference type="InterPro" id="IPR016024">
    <property type="entry name" value="ARM-type_fold"/>
</dbReference>
<dbReference type="SUPFAM" id="SSF48371">
    <property type="entry name" value="ARM repeat"/>
    <property type="match status" value="1"/>
</dbReference>
<dbReference type="GO" id="GO:0000796">
    <property type="term" value="C:condensin complex"/>
    <property type="evidence" value="ECO:0000318"/>
    <property type="project" value="GO_Central"/>
</dbReference>